<dbReference type="AlphaFoldDB" id="A0AB38XQ16"/>
<name>A0AB38XQ16_9ACTO</name>
<sequence length="194" mass="21302">MKPGLPPEDDYGVWLRGLALSTRGVDYHGEGTVVRSLSGLKLRQLVPAKGLDANQIITTTPRTGAEPIVLKSNIGANADVREQNNLKVYHHPNKTREARELMGMADIIRVRPSGSASELYGYTWDTPEYHPDWGNVPKYGKESQPARTFVAADFDLSEKIFGETAQGKGGFPRNSFTLVLTDSISTDNLSRSAE</sequence>
<gene>
    <name evidence="1" type="ORF">PIG85_01185</name>
</gene>
<accession>A0AB38XQ16</accession>
<proteinExistence type="predicted"/>
<dbReference type="KEGG" id="wne:PIG85_01185"/>
<evidence type="ECO:0000313" key="2">
    <source>
        <dbReference type="Proteomes" id="UP001211044"/>
    </source>
</evidence>
<organism evidence="1 2">
    <name type="scientific">Winkia neuii subsp. anitrata</name>
    <dbReference type="NCBI Taxonomy" id="29318"/>
    <lineage>
        <taxon>Bacteria</taxon>
        <taxon>Bacillati</taxon>
        <taxon>Actinomycetota</taxon>
        <taxon>Actinomycetes</taxon>
        <taxon>Actinomycetales</taxon>
        <taxon>Actinomycetaceae</taxon>
        <taxon>Winkia</taxon>
    </lineage>
</organism>
<protein>
    <submittedName>
        <fullName evidence="1">Uncharacterized protein</fullName>
    </submittedName>
</protein>
<evidence type="ECO:0000313" key="1">
    <source>
        <dbReference type="EMBL" id="WCE46287.1"/>
    </source>
</evidence>
<dbReference type="RefSeq" id="WP_004806734.1">
    <property type="nucleotide sequence ID" value="NZ_CP116394.1"/>
</dbReference>
<dbReference type="EMBL" id="CP116394">
    <property type="protein sequence ID" value="WCE46287.1"/>
    <property type="molecule type" value="Genomic_DNA"/>
</dbReference>
<dbReference type="Proteomes" id="UP001211044">
    <property type="component" value="Chromosome"/>
</dbReference>
<reference evidence="1" key="1">
    <citation type="submission" date="2023-01" db="EMBL/GenBank/DDBJ databases">
        <title>Comparative Genomic Analysis of the Clinically-Derived Winkia Strain NY0527 Provides Evidence into the Taxonomic Reassignment of Winkia neuii and Characterizes Their Virulence Traits.</title>
        <authorList>
            <person name="Cai X."/>
            <person name="Peng Y."/>
            <person name="Li M."/>
            <person name="Qiu Y."/>
            <person name="Wang Y."/>
            <person name="Xu L."/>
            <person name="Hou Q."/>
        </authorList>
    </citation>
    <scope>NUCLEOTIDE SEQUENCE</scope>
    <source>
        <strain evidence="1">NY0527</strain>
    </source>
</reference>